<feature type="compositionally biased region" description="Low complexity" evidence="12">
    <location>
        <begin position="239"/>
        <end position="255"/>
    </location>
</feature>
<evidence type="ECO:0000256" key="10">
    <source>
        <dbReference type="ARBA" id="ARBA00023224"/>
    </source>
</evidence>
<feature type="transmembrane region" description="Helical" evidence="13">
    <location>
        <begin position="54"/>
        <end position="74"/>
    </location>
</feature>
<evidence type="ECO:0000256" key="3">
    <source>
        <dbReference type="ARBA" id="ARBA00022475"/>
    </source>
</evidence>
<keyword evidence="9" id="KW-0325">Glycoprotein</keyword>
<feature type="transmembrane region" description="Helical" evidence="13">
    <location>
        <begin position="95"/>
        <end position="118"/>
    </location>
</feature>
<evidence type="ECO:0000256" key="2">
    <source>
        <dbReference type="ARBA" id="ARBA00010663"/>
    </source>
</evidence>
<feature type="region of interest" description="Disordered" evidence="12">
    <location>
        <begin position="230"/>
        <end position="265"/>
    </location>
</feature>
<evidence type="ECO:0000256" key="6">
    <source>
        <dbReference type="ARBA" id="ARBA00023040"/>
    </source>
</evidence>
<evidence type="ECO:0000259" key="14">
    <source>
        <dbReference type="PROSITE" id="PS50262"/>
    </source>
</evidence>
<protein>
    <submittedName>
        <fullName evidence="15">G-protein coupled receptor No9</fullName>
    </submittedName>
</protein>
<keyword evidence="8 11" id="KW-0675">Receptor</keyword>
<dbReference type="AlphaFoldDB" id="A0A9Q0MVF8"/>
<feature type="non-terminal residue" evidence="15">
    <location>
        <position position="314"/>
    </location>
</feature>
<evidence type="ECO:0000313" key="16">
    <source>
        <dbReference type="Proteomes" id="UP001151699"/>
    </source>
</evidence>
<evidence type="ECO:0000256" key="4">
    <source>
        <dbReference type="ARBA" id="ARBA00022692"/>
    </source>
</evidence>
<dbReference type="PROSITE" id="PS50262">
    <property type="entry name" value="G_PROTEIN_RECEP_F1_2"/>
    <property type="match status" value="1"/>
</dbReference>
<comment type="subcellular location">
    <subcellularLocation>
        <location evidence="1">Cell membrane</location>
        <topology evidence="1">Multi-pass membrane protein</topology>
    </subcellularLocation>
</comment>
<dbReference type="GO" id="GO:0004930">
    <property type="term" value="F:G protein-coupled receptor activity"/>
    <property type="evidence" value="ECO:0007669"/>
    <property type="project" value="UniProtKB-KW"/>
</dbReference>
<organism evidence="15 16">
    <name type="scientific">Pseudolycoriella hygida</name>
    <dbReference type="NCBI Taxonomy" id="35572"/>
    <lineage>
        <taxon>Eukaryota</taxon>
        <taxon>Metazoa</taxon>
        <taxon>Ecdysozoa</taxon>
        <taxon>Arthropoda</taxon>
        <taxon>Hexapoda</taxon>
        <taxon>Insecta</taxon>
        <taxon>Pterygota</taxon>
        <taxon>Neoptera</taxon>
        <taxon>Endopterygota</taxon>
        <taxon>Diptera</taxon>
        <taxon>Nematocera</taxon>
        <taxon>Sciaroidea</taxon>
        <taxon>Sciaridae</taxon>
        <taxon>Pseudolycoriella</taxon>
    </lineage>
</organism>
<keyword evidence="5 13" id="KW-1133">Transmembrane helix</keyword>
<dbReference type="Gene3D" id="1.20.1070.10">
    <property type="entry name" value="Rhodopsin 7-helix transmembrane proteins"/>
    <property type="match status" value="1"/>
</dbReference>
<feature type="domain" description="G-protein coupled receptors family 1 profile" evidence="14">
    <location>
        <begin position="1"/>
        <end position="216"/>
    </location>
</feature>
<keyword evidence="10 11" id="KW-0807">Transducer</keyword>
<name>A0A9Q0MVF8_9DIPT</name>
<dbReference type="PRINTS" id="PR00237">
    <property type="entry name" value="GPCRRHODOPSN"/>
</dbReference>
<evidence type="ECO:0000256" key="12">
    <source>
        <dbReference type="SAM" id="MobiDB-lite"/>
    </source>
</evidence>
<dbReference type="PANTHER" id="PTHR24248:SF174">
    <property type="entry name" value="TYRAMINE_OCTOPAMINE RECEPTOR"/>
    <property type="match status" value="1"/>
</dbReference>
<sequence length="314" mass="35073">MASFWYIVGEEIPLITPLVLAVADLLVGLCVLPFSATWEVFKVWIFGDIWCRVWLAVDVWMCTASILNLCAISLDRYVAVTRPVTYPSIMSTKRAKILVAAVWVLSFVICLPPLVGFIHPQTSKTSEDATYRKENSTLISATTAATTATTATPTYQCPWTCELTGDIGYVVYSALGSFYIPMFVMLFFYWRIYRAAVRTTRAINQGFKTTKGSRVIGSRFDDQRLTLRIHRGKGRDESASNGSTHSTTTSIGSSSPERHSKFSTRKHDKIKISVSYPSTENIASPTHQKQSNNVLYAVHYSTNGKELTTSEIFQ</sequence>
<dbReference type="OrthoDB" id="6358729at2759"/>
<gene>
    <name evidence="15" type="primary">GPR9</name>
    <name evidence="15" type="ORF">Bhyg_10570</name>
</gene>
<dbReference type="GO" id="GO:0005886">
    <property type="term" value="C:plasma membrane"/>
    <property type="evidence" value="ECO:0007669"/>
    <property type="project" value="UniProtKB-SubCell"/>
</dbReference>
<keyword evidence="16" id="KW-1185">Reference proteome</keyword>
<comment type="caution">
    <text evidence="15">The sequence shown here is derived from an EMBL/GenBank/DDBJ whole genome shotgun (WGS) entry which is preliminary data.</text>
</comment>
<dbReference type="PANTHER" id="PTHR24248">
    <property type="entry name" value="ADRENERGIC RECEPTOR-RELATED G-PROTEIN COUPLED RECEPTOR"/>
    <property type="match status" value="1"/>
</dbReference>
<proteinExistence type="inferred from homology"/>
<dbReference type="InterPro" id="IPR000276">
    <property type="entry name" value="GPCR_Rhodpsn"/>
</dbReference>
<evidence type="ECO:0000256" key="5">
    <source>
        <dbReference type="ARBA" id="ARBA00022989"/>
    </source>
</evidence>
<evidence type="ECO:0000256" key="1">
    <source>
        <dbReference type="ARBA" id="ARBA00004651"/>
    </source>
</evidence>
<evidence type="ECO:0000256" key="8">
    <source>
        <dbReference type="ARBA" id="ARBA00023170"/>
    </source>
</evidence>
<dbReference type="SUPFAM" id="SSF81321">
    <property type="entry name" value="Family A G protein-coupled receptor-like"/>
    <property type="match status" value="1"/>
</dbReference>
<feature type="transmembrane region" description="Helical" evidence="13">
    <location>
        <begin position="12"/>
        <end position="34"/>
    </location>
</feature>
<dbReference type="InterPro" id="IPR017452">
    <property type="entry name" value="GPCR_Rhodpsn_7TM"/>
</dbReference>
<evidence type="ECO:0000256" key="7">
    <source>
        <dbReference type="ARBA" id="ARBA00023136"/>
    </source>
</evidence>
<keyword evidence="4 11" id="KW-0812">Transmembrane</keyword>
<keyword evidence="3" id="KW-1003">Cell membrane</keyword>
<dbReference type="EMBL" id="WJQU01000003">
    <property type="protein sequence ID" value="KAJ6637839.1"/>
    <property type="molecule type" value="Genomic_DNA"/>
</dbReference>
<keyword evidence="6 11" id="KW-0297">G-protein coupled receptor</keyword>
<evidence type="ECO:0000256" key="13">
    <source>
        <dbReference type="SAM" id="Phobius"/>
    </source>
</evidence>
<evidence type="ECO:0000313" key="15">
    <source>
        <dbReference type="EMBL" id="KAJ6637839.1"/>
    </source>
</evidence>
<keyword evidence="7 13" id="KW-0472">Membrane</keyword>
<feature type="transmembrane region" description="Helical" evidence="13">
    <location>
        <begin position="169"/>
        <end position="190"/>
    </location>
</feature>
<evidence type="ECO:0000256" key="9">
    <source>
        <dbReference type="ARBA" id="ARBA00023180"/>
    </source>
</evidence>
<evidence type="ECO:0000256" key="11">
    <source>
        <dbReference type="RuleBase" id="RU000688"/>
    </source>
</evidence>
<dbReference type="Proteomes" id="UP001151699">
    <property type="component" value="Chromosome X"/>
</dbReference>
<reference evidence="15" key="1">
    <citation type="submission" date="2022-07" db="EMBL/GenBank/DDBJ databases">
        <authorList>
            <person name="Trinca V."/>
            <person name="Uliana J.V.C."/>
            <person name="Torres T.T."/>
            <person name="Ward R.J."/>
            <person name="Monesi N."/>
        </authorList>
    </citation>
    <scope>NUCLEOTIDE SEQUENCE</scope>
    <source>
        <strain evidence="15">HSMRA1968</strain>
        <tissue evidence="15">Whole embryos</tissue>
    </source>
</reference>
<accession>A0A9Q0MVF8</accession>
<comment type="similarity">
    <text evidence="2 11">Belongs to the G-protein coupled receptor 1 family.</text>
</comment>
<dbReference type="Pfam" id="PF00001">
    <property type="entry name" value="7tm_1"/>
    <property type="match status" value="1"/>
</dbReference>
<dbReference type="PROSITE" id="PS00237">
    <property type="entry name" value="G_PROTEIN_RECEP_F1_1"/>
    <property type="match status" value="1"/>
</dbReference>